<evidence type="ECO:0000313" key="5">
    <source>
        <dbReference type="Proteomes" id="UP000192527"/>
    </source>
</evidence>
<dbReference type="OrthoDB" id="179766at2"/>
<evidence type="ECO:0000256" key="1">
    <source>
        <dbReference type="SAM" id="Phobius"/>
    </source>
</evidence>
<evidence type="ECO:0000313" key="4">
    <source>
        <dbReference type="EMBL" id="ARI76211.1"/>
    </source>
</evidence>
<protein>
    <recommendedName>
        <fullName evidence="6">Glycosyl transferase</fullName>
    </recommendedName>
</protein>
<name>A0A1W5ZSH2_9BACI</name>
<evidence type="ECO:0008006" key="6">
    <source>
        <dbReference type="Google" id="ProtNLM"/>
    </source>
</evidence>
<keyword evidence="1" id="KW-0472">Membrane</keyword>
<dbReference type="Gene3D" id="3.40.50.2000">
    <property type="entry name" value="Glycogen Phosphorylase B"/>
    <property type="match status" value="2"/>
</dbReference>
<accession>A0A1W5ZSH2</accession>
<dbReference type="CDD" id="cd03801">
    <property type="entry name" value="GT4_PimA-like"/>
    <property type="match status" value="1"/>
</dbReference>
<organism evidence="4 5">
    <name type="scientific">Halobacillus mangrovi</name>
    <dbReference type="NCBI Taxonomy" id="402384"/>
    <lineage>
        <taxon>Bacteria</taxon>
        <taxon>Bacillati</taxon>
        <taxon>Bacillota</taxon>
        <taxon>Bacilli</taxon>
        <taxon>Bacillales</taxon>
        <taxon>Bacillaceae</taxon>
        <taxon>Halobacillus</taxon>
    </lineage>
</organism>
<sequence length="353" mass="40105">MKKHTILHVGPLPPPIGGISVFISQLKKFTSTDYDLQFFNIFPKKNKPLNKLVYNLIVLFKFFFVIMGMKPALVHIHTAGFKAFTKSRFFLLIAKALNYPVILHVHSGKFFDFYANSPEKKKRMIEDTLARADKIVCLSQIWKDEFLKTFDVPEERYAIITNAIFTKEFESVQPSFPKDKKTVLFVGKLGANKGVRDIIEMAKKLKEHPTIDFKLMGDGPLRNELQEEIDANNLNITLLGTMSGQEKVEQFEKAQLFILPSYFEALGLSNLEGMAAGLVVLSTQVGAVPDIIHDDKEGYLFKPGDVDGFVEKIVSLQPETMKRMSAHNKQQAKAYDFSNLNNRLESLYQEMIG</sequence>
<dbReference type="RefSeq" id="WP_085028518.1">
    <property type="nucleotide sequence ID" value="NZ_CP020772.1"/>
</dbReference>
<dbReference type="Pfam" id="PF13439">
    <property type="entry name" value="Glyco_transf_4"/>
    <property type="match status" value="1"/>
</dbReference>
<keyword evidence="1" id="KW-1133">Transmembrane helix</keyword>
<gene>
    <name evidence="4" type="ORF">HM131_04895</name>
</gene>
<evidence type="ECO:0000259" key="3">
    <source>
        <dbReference type="Pfam" id="PF13439"/>
    </source>
</evidence>
<reference evidence="4 5" key="1">
    <citation type="submission" date="2017-04" db="EMBL/GenBank/DDBJ databases">
        <title>The whole genome sequencing and assembly of Halobacillus mangrovi strain.</title>
        <authorList>
            <person name="Lee S.-J."/>
            <person name="Park M.-K."/>
            <person name="Kim J.-Y."/>
            <person name="Lee Y.-J."/>
            <person name="Yi H."/>
            <person name="Bahn Y.-S."/>
            <person name="Kim J.F."/>
            <person name="Lee D.-W."/>
        </authorList>
    </citation>
    <scope>NUCLEOTIDE SEQUENCE [LARGE SCALE GENOMIC DNA]</scope>
    <source>
        <strain evidence="4 5">KTB 131</strain>
    </source>
</reference>
<dbReference type="Pfam" id="PF00534">
    <property type="entry name" value="Glycos_transf_1"/>
    <property type="match status" value="1"/>
</dbReference>
<dbReference type="GO" id="GO:0016757">
    <property type="term" value="F:glycosyltransferase activity"/>
    <property type="evidence" value="ECO:0007669"/>
    <property type="project" value="InterPro"/>
</dbReference>
<keyword evidence="5" id="KW-1185">Reference proteome</keyword>
<dbReference type="PANTHER" id="PTHR45947:SF3">
    <property type="entry name" value="SULFOQUINOVOSYL TRANSFERASE SQD2"/>
    <property type="match status" value="1"/>
</dbReference>
<dbReference type="PANTHER" id="PTHR45947">
    <property type="entry name" value="SULFOQUINOVOSYL TRANSFERASE SQD2"/>
    <property type="match status" value="1"/>
</dbReference>
<dbReference type="SUPFAM" id="SSF53756">
    <property type="entry name" value="UDP-Glycosyltransferase/glycogen phosphorylase"/>
    <property type="match status" value="1"/>
</dbReference>
<dbReference type="InterPro" id="IPR001296">
    <property type="entry name" value="Glyco_trans_1"/>
</dbReference>
<feature type="domain" description="Glycosyltransferase subfamily 4-like N-terminal" evidence="3">
    <location>
        <begin position="50"/>
        <end position="164"/>
    </location>
</feature>
<dbReference type="EMBL" id="CP020772">
    <property type="protein sequence ID" value="ARI76211.1"/>
    <property type="molecule type" value="Genomic_DNA"/>
</dbReference>
<dbReference type="Proteomes" id="UP000192527">
    <property type="component" value="Chromosome"/>
</dbReference>
<dbReference type="AlphaFoldDB" id="A0A1W5ZSH2"/>
<feature type="transmembrane region" description="Helical" evidence="1">
    <location>
        <begin position="52"/>
        <end position="69"/>
    </location>
</feature>
<dbReference type="KEGG" id="hmn:HM131_04895"/>
<evidence type="ECO:0000259" key="2">
    <source>
        <dbReference type="Pfam" id="PF00534"/>
    </source>
</evidence>
<dbReference type="InterPro" id="IPR028098">
    <property type="entry name" value="Glyco_trans_4-like_N"/>
</dbReference>
<proteinExistence type="predicted"/>
<keyword evidence="1" id="KW-0812">Transmembrane</keyword>
<dbReference type="InterPro" id="IPR050194">
    <property type="entry name" value="Glycosyltransferase_grp1"/>
</dbReference>
<feature type="domain" description="Glycosyl transferase family 1" evidence="2">
    <location>
        <begin position="167"/>
        <end position="324"/>
    </location>
</feature>
<dbReference type="STRING" id="402384.HM131_04895"/>